<dbReference type="FunFam" id="3.40.50.2000:FF:000020">
    <property type="entry name" value="Glycosyltransferase"/>
    <property type="match status" value="1"/>
</dbReference>
<comment type="caution">
    <text evidence="7">The sequence shown here is derived from an EMBL/GenBank/DDBJ whole genome shotgun (WGS) entry which is preliminary data.</text>
</comment>
<dbReference type="EC" id="2.4.1.-" evidence="5"/>
<protein>
    <recommendedName>
        <fullName evidence="5">Glycosyltransferase</fullName>
        <ecNumber evidence="5">2.4.1.-</ecNumber>
    </recommendedName>
</protein>
<keyword evidence="2 4" id="KW-0328">Glycosyltransferase</keyword>
<dbReference type="CDD" id="cd03784">
    <property type="entry name" value="GT1_Gtf-like"/>
    <property type="match status" value="1"/>
</dbReference>
<proteinExistence type="inferred from homology"/>
<evidence type="ECO:0000256" key="3">
    <source>
        <dbReference type="ARBA" id="ARBA00022679"/>
    </source>
</evidence>
<organism evidence="7 8">
    <name type="scientific">Senna tora</name>
    <dbReference type="NCBI Taxonomy" id="362788"/>
    <lineage>
        <taxon>Eukaryota</taxon>
        <taxon>Viridiplantae</taxon>
        <taxon>Streptophyta</taxon>
        <taxon>Embryophyta</taxon>
        <taxon>Tracheophyta</taxon>
        <taxon>Spermatophyta</taxon>
        <taxon>Magnoliopsida</taxon>
        <taxon>eudicotyledons</taxon>
        <taxon>Gunneridae</taxon>
        <taxon>Pentapetalae</taxon>
        <taxon>rosids</taxon>
        <taxon>fabids</taxon>
        <taxon>Fabales</taxon>
        <taxon>Fabaceae</taxon>
        <taxon>Caesalpinioideae</taxon>
        <taxon>Cassia clade</taxon>
        <taxon>Senna</taxon>
    </lineage>
</organism>
<evidence type="ECO:0000256" key="6">
    <source>
        <dbReference type="SAM" id="Phobius"/>
    </source>
</evidence>
<evidence type="ECO:0000313" key="8">
    <source>
        <dbReference type="Proteomes" id="UP000634136"/>
    </source>
</evidence>
<evidence type="ECO:0000256" key="5">
    <source>
        <dbReference type="RuleBase" id="RU362057"/>
    </source>
</evidence>
<dbReference type="SUPFAM" id="SSF53756">
    <property type="entry name" value="UDP-Glycosyltransferase/glycogen phosphorylase"/>
    <property type="match status" value="1"/>
</dbReference>
<reference evidence="7" key="1">
    <citation type="submission" date="2020-09" db="EMBL/GenBank/DDBJ databases">
        <title>Genome-Enabled Discovery of Anthraquinone Biosynthesis in Senna tora.</title>
        <authorList>
            <person name="Kang S.-H."/>
            <person name="Pandey R.P."/>
            <person name="Lee C.-M."/>
            <person name="Sim J.-S."/>
            <person name="Jeong J.-T."/>
            <person name="Choi B.-S."/>
            <person name="Jung M."/>
            <person name="Ginzburg D."/>
            <person name="Zhao K."/>
            <person name="Won S.Y."/>
            <person name="Oh T.-J."/>
            <person name="Yu Y."/>
            <person name="Kim N.-H."/>
            <person name="Lee O.R."/>
            <person name="Lee T.-H."/>
            <person name="Bashyal P."/>
            <person name="Kim T.-S."/>
            <person name="Lee W.-H."/>
            <person name="Kawkins C."/>
            <person name="Kim C.-K."/>
            <person name="Kim J.S."/>
            <person name="Ahn B.O."/>
            <person name="Rhee S.Y."/>
            <person name="Sohng J.K."/>
        </authorList>
    </citation>
    <scope>NUCLEOTIDE SEQUENCE</scope>
    <source>
        <tissue evidence="7">Leaf</tissue>
    </source>
</reference>
<evidence type="ECO:0000256" key="2">
    <source>
        <dbReference type="ARBA" id="ARBA00022676"/>
    </source>
</evidence>
<evidence type="ECO:0000313" key="7">
    <source>
        <dbReference type="EMBL" id="KAF7840187.1"/>
    </source>
</evidence>
<sequence>MKEAIVLYPAPSFPHLVSIVELGKLIHHHHQSHFSIIILVPSMPNSSLSTTTSSYINHQTNSESISFLSLPPLQQPNITPFDSIPINALTVVETLKTLSSSFTLLALITSNLHQNLKKTHIPIYFYFTSCASSLAFFLYLPTFHTQTTQSFKDLTQDQNPFLKFPGLPLLSASFMPEPVMNRDTPSYNFFLSFASCLLETKGLIVNTFDLLEPSAIEAIRDGTCVPNDQTPPIFCIGPLISTAKDYANAKAKANEACDCLAWLDQQPSQSVVFLCFGSKGVFCEVQIKEIAMGLERSSHRFLWVVKSPLGLDTEPILEDLLPHGFLERTKEKGLVLKSWAPQNAILSHESVGGFVTHCGWNSVLEAVRYGVPMVAWPLYAEQHMNSVVMVKEMKVAMSIFGEEKSSKMVSAEEVERRVRALMEFEEGKVVRKRCLEVKEMAMAAWSKGGSSFNAFTHLVCSWKHG</sequence>
<keyword evidence="6" id="KW-1133">Transmembrane helix</keyword>
<keyword evidence="8" id="KW-1185">Reference proteome</keyword>
<dbReference type="PANTHER" id="PTHR48048">
    <property type="entry name" value="GLYCOSYLTRANSFERASE"/>
    <property type="match status" value="1"/>
</dbReference>
<comment type="similarity">
    <text evidence="1 4">Belongs to the UDP-glycosyltransferase family.</text>
</comment>
<keyword evidence="6" id="KW-0812">Transmembrane</keyword>
<dbReference type="EMBL" id="JAAIUW010000003">
    <property type="protein sequence ID" value="KAF7840187.1"/>
    <property type="molecule type" value="Genomic_DNA"/>
</dbReference>
<dbReference type="GO" id="GO:0035251">
    <property type="term" value="F:UDP-glucosyltransferase activity"/>
    <property type="evidence" value="ECO:0007669"/>
    <property type="project" value="InterPro"/>
</dbReference>
<evidence type="ECO:0000256" key="1">
    <source>
        <dbReference type="ARBA" id="ARBA00009995"/>
    </source>
</evidence>
<dbReference type="InterPro" id="IPR035595">
    <property type="entry name" value="UDP_glycos_trans_CS"/>
</dbReference>
<dbReference type="InterPro" id="IPR002213">
    <property type="entry name" value="UDP_glucos_trans"/>
</dbReference>
<dbReference type="Pfam" id="PF00201">
    <property type="entry name" value="UDPGT"/>
    <property type="match status" value="1"/>
</dbReference>
<dbReference type="OrthoDB" id="5835829at2759"/>
<evidence type="ECO:0000256" key="4">
    <source>
        <dbReference type="RuleBase" id="RU003718"/>
    </source>
</evidence>
<keyword evidence="3 4" id="KW-0808">Transferase</keyword>
<dbReference type="InterPro" id="IPR050481">
    <property type="entry name" value="UDP-glycosyltransf_plant"/>
</dbReference>
<gene>
    <name evidence="7" type="ORF">G2W53_008669</name>
</gene>
<dbReference type="PROSITE" id="PS00375">
    <property type="entry name" value="UDPGT"/>
    <property type="match status" value="1"/>
</dbReference>
<keyword evidence="6" id="KW-0472">Membrane</keyword>
<accession>A0A834X9H9</accession>
<dbReference type="PANTHER" id="PTHR48048:SF56">
    <property type="entry name" value="GLYCOSYLTRANSFERASE"/>
    <property type="match status" value="1"/>
</dbReference>
<feature type="transmembrane region" description="Helical" evidence="6">
    <location>
        <begin position="123"/>
        <end position="140"/>
    </location>
</feature>
<dbReference type="Gene3D" id="3.40.50.2000">
    <property type="entry name" value="Glycogen Phosphorylase B"/>
    <property type="match status" value="2"/>
</dbReference>
<name>A0A834X9H9_9FABA</name>
<dbReference type="AlphaFoldDB" id="A0A834X9H9"/>
<dbReference type="Proteomes" id="UP000634136">
    <property type="component" value="Unassembled WGS sequence"/>
</dbReference>